<accession>A0A9D3SS39</accession>
<gene>
    <name evidence="1" type="ORF">KOW79_007622</name>
</gene>
<keyword evidence="2" id="KW-1185">Reference proteome</keyword>
<comment type="caution">
    <text evidence="1">The sequence shown here is derived from an EMBL/GenBank/DDBJ whole genome shotgun (WGS) entry which is preliminary data.</text>
</comment>
<organism evidence="1 2">
    <name type="scientific">Hemibagrus wyckioides</name>
    <dbReference type="NCBI Taxonomy" id="337641"/>
    <lineage>
        <taxon>Eukaryota</taxon>
        <taxon>Metazoa</taxon>
        <taxon>Chordata</taxon>
        <taxon>Craniata</taxon>
        <taxon>Vertebrata</taxon>
        <taxon>Euteleostomi</taxon>
        <taxon>Actinopterygii</taxon>
        <taxon>Neopterygii</taxon>
        <taxon>Teleostei</taxon>
        <taxon>Ostariophysi</taxon>
        <taxon>Siluriformes</taxon>
        <taxon>Bagridae</taxon>
        <taxon>Hemibagrus</taxon>
    </lineage>
</organism>
<name>A0A9D3SS39_9TELE</name>
<protein>
    <submittedName>
        <fullName evidence="1">Uncharacterized protein</fullName>
    </submittedName>
</protein>
<dbReference type="AlphaFoldDB" id="A0A9D3SS39"/>
<evidence type="ECO:0000313" key="2">
    <source>
        <dbReference type="Proteomes" id="UP000824219"/>
    </source>
</evidence>
<proteinExistence type="predicted"/>
<dbReference type="Proteomes" id="UP000824219">
    <property type="component" value="Linkage Group LG08"/>
</dbReference>
<dbReference type="EMBL" id="JAHKSW010000008">
    <property type="protein sequence ID" value="KAG7329448.1"/>
    <property type="molecule type" value="Genomic_DNA"/>
</dbReference>
<sequence>MSEWLPAEEGAAIGRDLVLYGSGLGHMGPGMARPLWQPVSVAKCILWGARCEGIRSLSRRVSQAHLFRLFRVKRHKVQGEEQGGEGFVRVGVGVLEGGGFSGTMVLGAPWWPDRGEETIDHALWSCPIAARFWRHMSEWLPAEEGAAISRDLVLYGTGLGHMGPGMARPLWQAVSVVKCVLWGTRCEGIRSLYPHVNQARLFQLFSAKLHKV</sequence>
<reference evidence="1 2" key="1">
    <citation type="submission" date="2021-06" db="EMBL/GenBank/DDBJ databases">
        <title>Chromosome-level genome assembly of the red-tail catfish (Hemibagrus wyckioides).</title>
        <authorList>
            <person name="Shao F."/>
        </authorList>
    </citation>
    <scope>NUCLEOTIDE SEQUENCE [LARGE SCALE GENOMIC DNA]</scope>
    <source>
        <strain evidence="1">EC202008001</strain>
        <tissue evidence="1">Blood</tissue>
    </source>
</reference>
<evidence type="ECO:0000313" key="1">
    <source>
        <dbReference type="EMBL" id="KAG7329448.1"/>
    </source>
</evidence>